<keyword evidence="2" id="KW-0472">Membrane</keyword>
<dbReference type="Proteomes" id="UP000597989">
    <property type="component" value="Unassembled WGS sequence"/>
</dbReference>
<name>A0A917NBP0_9PSEU</name>
<organism evidence="4 5">
    <name type="scientific">Saccharopolyspora thermophila</name>
    <dbReference type="NCBI Taxonomy" id="89367"/>
    <lineage>
        <taxon>Bacteria</taxon>
        <taxon>Bacillati</taxon>
        <taxon>Actinomycetota</taxon>
        <taxon>Actinomycetes</taxon>
        <taxon>Pseudonocardiales</taxon>
        <taxon>Pseudonocardiaceae</taxon>
        <taxon>Saccharopolyspora</taxon>
    </lineage>
</organism>
<proteinExistence type="predicted"/>
<reference evidence="4 5" key="2">
    <citation type="journal article" date="2014" name="Int. J. Syst. Evol. Microbiol.">
        <title>Complete genome sequence of Corynebacterium casei LMG S-19264T (=DSM 44701T), isolated from a smear-ripened cheese.</title>
        <authorList>
            <consortium name="US DOE Joint Genome Institute (JGI-PGF)"/>
            <person name="Walter F."/>
            <person name="Albersmeier A."/>
            <person name="Kalinowski J."/>
            <person name="Ruckert C."/>
        </authorList>
    </citation>
    <scope>NUCLEOTIDE SEQUENCE [LARGE SCALE GENOMIC DNA]</scope>
    <source>
        <strain evidence="4 5">CGMCC 4.7206</strain>
    </source>
</reference>
<evidence type="ECO:0000313" key="6">
    <source>
        <dbReference type="Proteomes" id="UP001500220"/>
    </source>
</evidence>
<evidence type="ECO:0000313" key="4">
    <source>
        <dbReference type="EMBL" id="GGI86152.1"/>
    </source>
</evidence>
<dbReference type="InterPro" id="IPR005226">
    <property type="entry name" value="UPF0014_fam"/>
</dbReference>
<dbReference type="AlphaFoldDB" id="A0A917NBP0"/>
<evidence type="ECO:0000313" key="3">
    <source>
        <dbReference type="EMBL" id="GAA0536224.1"/>
    </source>
</evidence>
<evidence type="ECO:0000313" key="5">
    <source>
        <dbReference type="Proteomes" id="UP000597989"/>
    </source>
</evidence>
<keyword evidence="2" id="KW-1133">Transmembrane helix</keyword>
<protein>
    <recommendedName>
        <fullName evidence="7">ABC transport system permease protein</fullName>
    </recommendedName>
</protein>
<reference evidence="3" key="1">
    <citation type="journal article" date="2014" name="Int. J. Syst. Evol. Microbiol.">
        <title>Complete genome of a new Firmicutes species belonging to the dominant human colonic microbiota ('Ruminococcus bicirculans') reveals two chromosomes and a selective capacity to utilize plant glucans.</title>
        <authorList>
            <consortium name="NISC Comparative Sequencing Program"/>
            <person name="Wegmann U."/>
            <person name="Louis P."/>
            <person name="Goesmann A."/>
            <person name="Henrissat B."/>
            <person name="Duncan S.H."/>
            <person name="Flint H.J."/>
        </authorList>
    </citation>
    <scope>NUCLEOTIDE SEQUENCE</scope>
    <source>
        <strain evidence="3">JCM 10664</strain>
    </source>
</reference>
<dbReference type="EMBL" id="BMMT01000007">
    <property type="protein sequence ID" value="GGI86152.1"/>
    <property type="molecule type" value="Genomic_DNA"/>
</dbReference>
<keyword evidence="6" id="KW-1185">Reference proteome</keyword>
<dbReference type="Pfam" id="PF03649">
    <property type="entry name" value="UPF0014"/>
    <property type="match status" value="1"/>
</dbReference>
<evidence type="ECO:0000256" key="2">
    <source>
        <dbReference type="SAM" id="Phobius"/>
    </source>
</evidence>
<reference evidence="6" key="3">
    <citation type="journal article" date="2019" name="Int. J. Syst. Evol. Microbiol.">
        <title>The Global Catalogue of Microorganisms (GCM) 10K type strain sequencing project: providing services to taxonomists for standard genome sequencing and annotation.</title>
        <authorList>
            <consortium name="The Broad Institute Genomics Platform"/>
            <consortium name="The Broad Institute Genome Sequencing Center for Infectious Disease"/>
            <person name="Wu L."/>
            <person name="Ma J."/>
        </authorList>
    </citation>
    <scope>NUCLEOTIDE SEQUENCE [LARGE SCALE GENOMIC DNA]</scope>
    <source>
        <strain evidence="6">JCM 10664</strain>
    </source>
</reference>
<gene>
    <name evidence="3" type="ORF">GCM10009545_43670</name>
    <name evidence="4" type="ORF">GCM10011581_24080</name>
</gene>
<keyword evidence="2" id="KW-0812">Transmembrane</keyword>
<comment type="caution">
    <text evidence="4">The sequence shown here is derived from an EMBL/GenBank/DDBJ whole genome shotgun (WGS) entry which is preliminary data.</text>
</comment>
<accession>A0A917NBP0</accession>
<dbReference type="Proteomes" id="UP001500220">
    <property type="component" value="Unassembled WGS sequence"/>
</dbReference>
<dbReference type="EMBL" id="BAAAHC010000019">
    <property type="protein sequence ID" value="GAA0536224.1"/>
    <property type="molecule type" value="Genomic_DNA"/>
</dbReference>
<reference evidence="4" key="4">
    <citation type="submission" date="2020-09" db="EMBL/GenBank/DDBJ databases">
        <authorList>
            <person name="Sun Q."/>
            <person name="Zhou Y."/>
        </authorList>
    </citation>
    <scope>NUCLEOTIDE SEQUENCE</scope>
    <source>
        <strain evidence="4">CGMCC 4.7206</strain>
    </source>
</reference>
<sequence length="116" mass="11726">MSSGSIPVTPQLGAAIALLLVAAAAVAGLGGLARHRDVLLAGLRGAVQLLAVSLLIAHLVRWTALAALFIVLMFAVAAHTAGGASPATAHGGWPGCRSPPGWPRPSDSWWPPAPCR</sequence>
<feature type="transmembrane region" description="Helical" evidence="2">
    <location>
        <begin position="12"/>
        <end position="31"/>
    </location>
</feature>
<reference evidence="3" key="5">
    <citation type="submission" date="2023-12" db="EMBL/GenBank/DDBJ databases">
        <authorList>
            <person name="Sun Q."/>
            <person name="Inoue M."/>
        </authorList>
    </citation>
    <scope>NUCLEOTIDE SEQUENCE</scope>
    <source>
        <strain evidence="3">JCM 10664</strain>
    </source>
</reference>
<evidence type="ECO:0008006" key="7">
    <source>
        <dbReference type="Google" id="ProtNLM"/>
    </source>
</evidence>
<evidence type="ECO:0000256" key="1">
    <source>
        <dbReference type="SAM" id="MobiDB-lite"/>
    </source>
</evidence>
<feature type="region of interest" description="Disordered" evidence="1">
    <location>
        <begin position="83"/>
        <end position="116"/>
    </location>
</feature>